<organism evidence="4 5">
    <name type="scientific">Phototrophicus methaneseepsis</name>
    <dbReference type="NCBI Taxonomy" id="2710758"/>
    <lineage>
        <taxon>Bacteria</taxon>
        <taxon>Bacillati</taxon>
        <taxon>Chloroflexota</taxon>
        <taxon>Candidatus Thermofontia</taxon>
        <taxon>Phototrophicales</taxon>
        <taxon>Phototrophicaceae</taxon>
        <taxon>Phototrophicus</taxon>
    </lineage>
</organism>
<dbReference type="AlphaFoldDB" id="A0A7S8ED22"/>
<evidence type="ECO:0000313" key="5">
    <source>
        <dbReference type="Proteomes" id="UP000594468"/>
    </source>
</evidence>
<evidence type="ECO:0000259" key="3">
    <source>
        <dbReference type="Pfam" id="PF13407"/>
    </source>
</evidence>
<accession>A0A7S8ED22</accession>
<sequence length="328" mass="34553">MKTLFRVIPILLLVTGVIIAGIGGVGAQDQLVFSMVSHGGVGNPFWIVVIKGMDDACALLEADCEWLADPVDSVDDMAGYWDDALARDNDGIGTTVPNPEVIRDAVNRAADAGIPVVVFNTADPNAGTPDALPTLFYVGANEFLGGRSNAQAVLDAAAEAGTEITRGVCPIQEVGHSGLEARCAGVRSVFEEAGIPLDGLTISNDVTESAGVLSDYFTANQDTNAAFMLGPNPASALNLYFQESGRMPGDVFATTHDTSAEIYEMIQEGYLVQAIDQQPYLQGFETIMWLYLNSQFALAPGGDILTGPGVIDQSNVDAIVELTAAGYR</sequence>
<dbReference type="KEGG" id="pmet:G4Y79_10135"/>
<comment type="subcellular location">
    <subcellularLocation>
        <location evidence="1">Cell envelope</location>
    </subcellularLocation>
</comment>
<dbReference type="EMBL" id="CP062983">
    <property type="protein sequence ID" value="QPC84711.1"/>
    <property type="molecule type" value="Genomic_DNA"/>
</dbReference>
<gene>
    <name evidence="4" type="ORF">G4Y79_10135</name>
</gene>
<proteinExistence type="inferred from homology"/>
<dbReference type="InterPro" id="IPR050555">
    <property type="entry name" value="Bact_Solute-Bind_Prot2"/>
</dbReference>
<comment type="similarity">
    <text evidence="2">Belongs to the bacterial solute-binding protein 2 family.</text>
</comment>
<evidence type="ECO:0000313" key="4">
    <source>
        <dbReference type="EMBL" id="QPC84711.1"/>
    </source>
</evidence>
<name>A0A7S8ED22_9CHLR</name>
<protein>
    <submittedName>
        <fullName evidence="4">Substrate-binding domain-containing protein</fullName>
    </submittedName>
</protein>
<dbReference type="PANTHER" id="PTHR30036:SF7">
    <property type="entry name" value="ABC TRANSPORTER PERIPLASMIC-BINDING PROTEIN YPHF"/>
    <property type="match status" value="1"/>
</dbReference>
<dbReference type="GO" id="GO:0030246">
    <property type="term" value="F:carbohydrate binding"/>
    <property type="evidence" value="ECO:0007669"/>
    <property type="project" value="TreeGrafter"/>
</dbReference>
<dbReference type="PANTHER" id="PTHR30036">
    <property type="entry name" value="D-XYLOSE-BINDING PERIPLASMIC PROTEIN"/>
    <property type="match status" value="1"/>
</dbReference>
<feature type="domain" description="Periplasmic binding protein" evidence="3">
    <location>
        <begin position="41"/>
        <end position="291"/>
    </location>
</feature>
<evidence type="ECO:0000256" key="2">
    <source>
        <dbReference type="ARBA" id="ARBA00007639"/>
    </source>
</evidence>
<dbReference type="Pfam" id="PF13407">
    <property type="entry name" value="Peripla_BP_4"/>
    <property type="match status" value="1"/>
</dbReference>
<evidence type="ECO:0000256" key="1">
    <source>
        <dbReference type="ARBA" id="ARBA00004196"/>
    </source>
</evidence>
<dbReference type="SUPFAM" id="SSF53822">
    <property type="entry name" value="Periplasmic binding protein-like I"/>
    <property type="match status" value="1"/>
</dbReference>
<keyword evidence="5" id="KW-1185">Reference proteome</keyword>
<reference evidence="4 5" key="1">
    <citation type="submission" date="2020-02" db="EMBL/GenBank/DDBJ databases">
        <authorList>
            <person name="Zheng R.K."/>
            <person name="Sun C.M."/>
        </authorList>
    </citation>
    <scope>NUCLEOTIDE SEQUENCE [LARGE SCALE GENOMIC DNA]</scope>
    <source>
        <strain evidence="5">rifampicinis</strain>
    </source>
</reference>
<dbReference type="GO" id="GO:0030288">
    <property type="term" value="C:outer membrane-bounded periplasmic space"/>
    <property type="evidence" value="ECO:0007669"/>
    <property type="project" value="TreeGrafter"/>
</dbReference>
<dbReference type="RefSeq" id="WP_195172774.1">
    <property type="nucleotide sequence ID" value="NZ_CP062983.1"/>
</dbReference>
<dbReference type="Gene3D" id="3.40.50.2300">
    <property type="match status" value="2"/>
</dbReference>
<dbReference type="InterPro" id="IPR028082">
    <property type="entry name" value="Peripla_BP_I"/>
</dbReference>
<dbReference type="InterPro" id="IPR025997">
    <property type="entry name" value="SBP_2_dom"/>
</dbReference>
<dbReference type="Proteomes" id="UP000594468">
    <property type="component" value="Chromosome"/>
</dbReference>